<dbReference type="EMBL" id="SRLO01000583">
    <property type="protein sequence ID" value="TNN51422.1"/>
    <property type="molecule type" value="Genomic_DNA"/>
</dbReference>
<organism evidence="2 3">
    <name type="scientific">Liparis tanakae</name>
    <name type="common">Tanaka's snailfish</name>
    <dbReference type="NCBI Taxonomy" id="230148"/>
    <lineage>
        <taxon>Eukaryota</taxon>
        <taxon>Metazoa</taxon>
        <taxon>Chordata</taxon>
        <taxon>Craniata</taxon>
        <taxon>Vertebrata</taxon>
        <taxon>Euteleostomi</taxon>
        <taxon>Actinopterygii</taxon>
        <taxon>Neopterygii</taxon>
        <taxon>Teleostei</taxon>
        <taxon>Neoteleostei</taxon>
        <taxon>Acanthomorphata</taxon>
        <taxon>Eupercaria</taxon>
        <taxon>Perciformes</taxon>
        <taxon>Cottioidei</taxon>
        <taxon>Cottales</taxon>
        <taxon>Liparidae</taxon>
        <taxon>Liparis</taxon>
    </lineage>
</organism>
<feature type="region of interest" description="Disordered" evidence="1">
    <location>
        <begin position="32"/>
        <end position="94"/>
    </location>
</feature>
<proteinExistence type="predicted"/>
<gene>
    <name evidence="2" type="ORF">EYF80_038395</name>
</gene>
<feature type="compositionally biased region" description="Low complexity" evidence="1">
    <location>
        <begin position="53"/>
        <end position="62"/>
    </location>
</feature>
<evidence type="ECO:0000313" key="3">
    <source>
        <dbReference type="Proteomes" id="UP000314294"/>
    </source>
</evidence>
<reference evidence="2 3" key="1">
    <citation type="submission" date="2019-03" db="EMBL/GenBank/DDBJ databases">
        <title>First draft genome of Liparis tanakae, snailfish: a comprehensive survey of snailfish specific genes.</title>
        <authorList>
            <person name="Kim W."/>
            <person name="Song I."/>
            <person name="Jeong J.-H."/>
            <person name="Kim D."/>
            <person name="Kim S."/>
            <person name="Ryu S."/>
            <person name="Song J.Y."/>
            <person name="Lee S.K."/>
        </authorList>
    </citation>
    <scope>NUCLEOTIDE SEQUENCE [LARGE SCALE GENOMIC DNA]</scope>
    <source>
        <tissue evidence="2">Muscle</tissue>
    </source>
</reference>
<evidence type="ECO:0000256" key="1">
    <source>
        <dbReference type="SAM" id="MobiDB-lite"/>
    </source>
</evidence>
<accession>A0A4Z2GFJ4</accession>
<protein>
    <submittedName>
        <fullName evidence="2">Uncharacterized protein</fullName>
    </submittedName>
</protein>
<keyword evidence="3" id="KW-1185">Reference proteome</keyword>
<comment type="caution">
    <text evidence="2">The sequence shown here is derived from an EMBL/GenBank/DDBJ whole genome shotgun (WGS) entry which is preliminary data.</text>
</comment>
<dbReference type="AlphaFoldDB" id="A0A4Z2GFJ4"/>
<dbReference type="Proteomes" id="UP000314294">
    <property type="component" value="Unassembled WGS sequence"/>
</dbReference>
<evidence type="ECO:0000313" key="2">
    <source>
        <dbReference type="EMBL" id="TNN51422.1"/>
    </source>
</evidence>
<sequence length="94" mass="10249">MLTSRLYCARPATDRHNADYCQINRPTSFSENSLWSLQTGEGPGQSERRRGGARNVRARSGVTPSNSCPDPELETVSRPPLAPIGSDPARPLGR</sequence>
<name>A0A4Z2GFJ4_9TELE</name>